<sequence>MYQAILAIALTHTDLLDFQAEYLKWATVNNFPSMLPSDTKQRQEEAASSSQSNLESHLIPKQRDILYSDSIFHRAVVQWLIAMDQPIHATEHPTFRKMVNIASRAMNAIKVPSRKQT</sequence>
<evidence type="ECO:0000256" key="1">
    <source>
        <dbReference type="SAM" id="MobiDB-lite"/>
    </source>
</evidence>
<keyword evidence="3" id="KW-1185">Reference proteome</keyword>
<feature type="region of interest" description="Disordered" evidence="1">
    <location>
        <begin position="34"/>
        <end position="56"/>
    </location>
</feature>
<reference evidence="3" key="2">
    <citation type="submission" date="2015-01" db="EMBL/GenBank/DDBJ databases">
        <title>Evolutionary Origins and Diversification of the Mycorrhizal Mutualists.</title>
        <authorList>
            <consortium name="DOE Joint Genome Institute"/>
            <consortium name="Mycorrhizal Genomics Consortium"/>
            <person name="Kohler A."/>
            <person name="Kuo A."/>
            <person name="Nagy L.G."/>
            <person name="Floudas D."/>
            <person name="Copeland A."/>
            <person name="Barry K.W."/>
            <person name="Cichocki N."/>
            <person name="Veneault-Fourrey C."/>
            <person name="LaButti K."/>
            <person name="Lindquist E.A."/>
            <person name="Lipzen A."/>
            <person name="Lundell T."/>
            <person name="Morin E."/>
            <person name="Murat C."/>
            <person name="Riley R."/>
            <person name="Ohm R."/>
            <person name="Sun H."/>
            <person name="Tunlid A."/>
            <person name="Henrissat B."/>
            <person name="Grigoriev I.V."/>
            <person name="Hibbett D.S."/>
            <person name="Martin F."/>
        </authorList>
    </citation>
    <scope>NUCLEOTIDE SEQUENCE [LARGE SCALE GENOMIC DNA]</scope>
    <source>
        <strain evidence="3">441</strain>
    </source>
</reference>
<reference evidence="2 3" key="1">
    <citation type="submission" date="2014-04" db="EMBL/GenBank/DDBJ databases">
        <authorList>
            <consortium name="DOE Joint Genome Institute"/>
            <person name="Kuo A."/>
            <person name="Kohler A."/>
            <person name="Costa M.D."/>
            <person name="Nagy L.G."/>
            <person name="Floudas D."/>
            <person name="Copeland A."/>
            <person name="Barry K.W."/>
            <person name="Cichocki N."/>
            <person name="Veneault-Fourrey C."/>
            <person name="LaButti K."/>
            <person name="Lindquist E.A."/>
            <person name="Lipzen A."/>
            <person name="Lundell T."/>
            <person name="Morin E."/>
            <person name="Murat C."/>
            <person name="Sun H."/>
            <person name="Tunlid A."/>
            <person name="Henrissat B."/>
            <person name="Grigoriev I.V."/>
            <person name="Hibbett D.S."/>
            <person name="Martin F."/>
            <person name="Nordberg H.P."/>
            <person name="Cantor M.N."/>
            <person name="Hua S.X."/>
        </authorList>
    </citation>
    <scope>NUCLEOTIDE SEQUENCE [LARGE SCALE GENOMIC DNA]</scope>
    <source>
        <strain evidence="2 3">441</strain>
    </source>
</reference>
<organism evidence="2 3">
    <name type="scientific">Pisolithus microcarpus 441</name>
    <dbReference type="NCBI Taxonomy" id="765257"/>
    <lineage>
        <taxon>Eukaryota</taxon>
        <taxon>Fungi</taxon>
        <taxon>Dikarya</taxon>
        <taxon>Basidiomycota</taxon>
        <taxon>Agaricomycotina</taxon>
        <taxon>Agaricomycetes</taxon>
        <taxon>Agaricomycetidae</taxon>
        <taxon>Boletales</taxon>
        <taxon>Sclerodermatineae</taxon>
        <taxon>Pisolithaceae</taxon>
        <taxon>Pisolithus</taxon>
    </lineage>
</organism>
<dbReference type="HOGENOM" id="CLU_161754_0_0_1"/>
<protein>
    <submittedName>
        <fullName evidence="2">Uncharacterized protein</fullName>
    </submittedName>
</protein>
<evidence type="ECO:0000313" key="3">
    <source>
        <dbReference type="Proteomes" id="UP000054018"/>
    </source>
</evidence>
<proteinExistence type="predicted"/>
<accession>A0A0C9YYL9</accession>
<dbReference type="Proteomes" id="UP000054018">
    <property type="component" value="Unassembled WGS sequence"/>
</dbReference>
<name>A0A0C9YYL9_9AGAM</name>
<dbReference type="AlphaFoldDB" id="A0A0C9YYL9"/>
<dbReference type="EMBL" id="KN833746">
    <property type="protein sequence ID" value="KIK21876.1"/>
    <property type="molecule type" value="Genomic_DNA"/>
</dbReference>
<gene>
    <name evidence="2" type="ORF">PISMIDRAFT_103362</name>
</gene>
<evidence type="ECO:0000313" key="2">
    <source>
        <dbReference type="EMBL" id="KIK21876.1"/>
    </source>
</evidence>
<dbReference type="OrthoDB" id="3256444at2759"/>